<protein>
    <submittedName>
        <fullName evidence="1">Uncharacterized protein</fullName>
    </submittedName>
</protein>
<proteinExistence type="predicted"/>
<reference evidence="1 2" key="1">
    <citation type="submission" date="2023-11" db="EMBL/GenBank/DDBJ databases">
        <authorList>
            <person name="Okamura Y."/>
        </authorList>
    </citation>
    <scope>NUCLEOTIDE SEQUENCE [LARGE SCALE GENOMIC DNA]</scope>
</reference>
<organism evidence="1 2">
    <name type="scientific">Leptosia nina</name>
    <dbReference type="NCBI Taxonomy" id="320188"/>
    <lineage>
        <taxon>Eukaryota</taxon>
        <taxon>Metazoa</taxon>
        <taxon>Ecdysozoa</taxon>
        <taxon>Arthropoda</taxon>
        <taxon>Hexapoda</taxon>
        <taxon>Insecta</taxon>
        <taxon>Pterygota</taxon>
        <taxon>Neoptera</taxon>
        <taxon>Endopterygota</taxon>
        <taxon>Lepidoptera</taxon>
        <taxon>Glossata</taxon>
        <taxon>Ditrysia</taxon>
        <taxon>Papilionoidea</taxon>
        <taxon>Pieridae</taxon>
        <taxon>Pierinae</taxon>
        <taxon>Leptosia</taxon>
    </lineage>
</organism>
<sequence length="114" mass="13054">MKRNGYRTRRSIKSHIDPQILTGCRNYWVSERSLEYHHMKMISLPVYKIHHPPLRSHSVTSRRHAIDIGRFLSINRDPATPKCALRSTSELTCGCKRGEADRSRIGGLKGGVML</sequence>
<gene>
    <name evidence="1" type="ORF">LNINA_LOCUS4330</name>
</gene>
<dbReference type="Proteomes" id="UP001497472">
    <property type="component" value="Unassembled WGS sequence"/>
</dbReference>
<name>A0AAV1J9E2_9NEOP</name>
<keyword evidence="2" id="KW-1185">Reference proteome</keyword>
<evidence type="ECO:0000313" key="1">
    <source>
        <dbReference type="EMBL" id="CAK1544602.1"/>
    </source>
</evidence>
<comment type="caution">
    <text evidence="1">The sequence shown here is derived from an EMBL/GenBank/DDBJ whole genome shotgun (WGS) entry which is preliminary data.</text>
</comment>
<dbReference type="EMBL" id="CAVLEF010000005">
    <property type="protein sequence ID" value="CAK1544602.1"/>
    <property type="molecule type" value="Genomic_DNA"/>
</dbReference>
<accession>A0AAV1J9E2</accession>
<dbReference type="AlphaFoldDB" id="A0AAV1J9E2"/>
<evidence type="ECO:0000313" key="2">
    <source>
        <dbReference type="Proteomes" id="UP001497472"/>
    </source>
</evidence>